<evidence type="ECO:0000313" key="3">
    <source>
        <dbReference type="Proteomes" id="UP001198461"/>
    </source>
</evidence>
<name>A0AAW4T053_9BACE</name>
<dbReference type="NCBIfam" id="TIGR01764">
    <property type="entry name" value="excise"/>
    <property type="match status" value="1"/>
</dbReference>
<protein>
    <submittedName>
        <fullName evidence="2">Helix-turn-helix domain-containing protein</fullName>
    </submittedName>
</protein>
<dbReference type="InterPro" id="IPR010093">
    <property type="entry name" value="SinI_DNA-bd"/>
</dbReference>
<evidence type="ECO:0000259" key="1">
    <source>
        <dbReference type="Pfam" id="PF12728"/>
    </source>
</evidence>
<comment type="caution">
    <text evidence="2">The sequence shown here is derived from an EMBL/GenBank/DDBJ whole genome shotgun (WGS) entry which is preliminary data.</text>
</comment>
<evidence type="ECO:0000313" key="2">
    <source>
        <dbReference type="EMBL" id="MCA4706245.1"/>
    </source>
</evidence>
<organism evidence="2 3">
    <name type="scientific">Bacteroides xylanisolvens</name>
    <dbReference type="NCBI Taxonomy" id="371601"/>
    <lineage>
        <taxon>Bacteria</taxon>
        <taxon>Pseudomonadati</taxon>
        <taxon>Bacteroidota</taxon>
        <taxon>Bacteroidia</taxon>
        <taxon>Bacteroidales</taxon>
        <taxon>Bacteroidaceae</taxon>
        <taxon>Bacteroides</taxon>
    </lineage>
</organism>
<dbReference type="Proteomes" id="UP001198461">
    <property type="component" value="Unassembled WGS sequence"/>
</dbReference>
<proteinExistence type="predicted"/>
<dbReference type="RefSeq" id="WP_225451236.1">
    <property type="nucleotide sequence ID" value="NZ_JAIWXC010000039.1"/>
</dbReference>
<dbReference type="EMBL" id="JAIWYE010000037">
    <property type="protein sequence ID" value="MCA4706245.1"/>
    <property type="molecule type" value="Genomic_DNA"/>
</dbReference>
<dbReference type="GO" id="GO:0003677">
    <property type="term" value="F:DNA binding"/>
    <property type="evidence" value="ECO:0007669"/>
    <property type="project" value="InterPro"/>
</dbReference>
<dbReference type="Pfam" id="PF12728">
    <property type="entry name" value="HTH_17"/>
    <property type="match status" value="1"/>
</dbReference>
<sequence length="140" mass="16709">MIRNVEEIHEYIGNVKEMDVFLQKVADIKNFLSRFDSLEVLINHMKVLERQAYMLKDYFTVEEAALYLGMSKSQIYKMTSQKEITVYKPHGKNVYMKREEINEWIGRSKILSSYDLIYEAEKNSREWAELNAKSNNKRNK</sequence>
<accession>A0AAW4T053</accession>
<dbReference type="InterPro" id="IPR041657">
    <property type="entry name" value="HTH_17"/>
</dbReference>
<dbReference type="AlphaFoldDB" id="A0AAW4T053"/>
<reference evidence="2" key="1">
    <citation type="submission" date="2023-08" db="EMBL/GenBank/DDBJ databases">
        <title>Mucin Metabolism Genes Underlie the Key Renovations of Bacteroides xylanisolvens Genomes in Captive Great Apes.</title>
        <authorList>
            <person name="Nishida A.H."/>
        </authorList>
    </citation>
    <scope>NUCLEOTIDE SEQUENCE</scope>
    <source>
        <strain evidence="2">P13.H9</strain>
    </source>
</reference>
<gene>
    <name evidence="2" type="ORF">LD004_21820</name>
</gene>
<feature type="domain" description="Helix-turn-helix" evidence="1">
    <location>
        <begin position="58"/>
        <end position="106"/>
    </location>
</feature>